<evidence type="ECO:0000256" key="1">
    <source>
        <dbReference type="SAM" id="MobiDB-lite"/>
    </source>
</evidence>
<dbReference type="VEuPathDB" id="VectorBase:BGLAX_048132"/>
<reference evidence="2" key="1">
    <citation type="submission" date="2020-05" db="UniProtKB">
        <authorList>
            <consortium name="EnsemblMetazoa"/>
        </authorList>
    </citation>
    <scope>IDENTIFICATION</scope>
    <source>
        <strain evidence="2">BB02</strain>
    </source>
</reference>
<organism evidence="2 3">
    <name type="scientific">Biomphalaria glabrata</name>
    <name type="common">Bloodfluke planorb</name>
    <name type="synonym">Freshwater snail</name>
    <dbReference type="NCBI Taxonomy" id="6526"/>
    <lineage>
        <taxon>Eukaryota</taxon>
        <taxon>Metazoa</taxon>
        <taxon>Spiralia</taxon>
        <taxon>Lophotrochozoa</taxon>
        <taxon>Mollusca</taxon>
        <taxon>Gastropoda</taxon>
        <taxon>Heterobranchia</taxon>
        <taxon>Euthyneura</taxon>
        <taxon>Panpulmonata</taxon>
        <taxon>Hygrophila</taxon>
        <taxon>Lymnaeoidea</taxon>
        <taxon>Planorbidae</taxon>
        <taxon>Biomphalaria</taxon>
    </lineage>
</organism>
<feature type="region of interest" description="Disordered" evidence="1">
    <location>
        <begin position="1"/>
        <end position="50"/>
    </location>
</feature>
<name>A0A2C9M510_BIOGL</name>
<accession>A0A2C9M510</accession>
<dbReference type="KEGG" id="bgt:106060417"/>
<dbReference type="EnsemblMetazoa" id="BGLB038619-RA">
    <property type="protein sequence ID" value="BGLB038619-PA"/>
    <property type="gene ID" value="BGLB038619"/>
</dbReference>
<dbReference type="VEuPathDB" id="VectorBase:BGLB038619"/>
<evidence type="ECO:0000313" key="3">
    <source>
        <dbReference type="Proteomes" id="UP000076420"/>
    </source>
</evidence>
<proteinExistence type="predicted"/>
<evidence type="ECO:0000313" key="2">
    <source>
        <dbReference type="EnsemblMetazoa" id="BGLB038619-PA"/>
    </source>
</evidence>
<gene>
    <name evidence="2" type="primary">106060417</name>
</gene>
<sequence length="128" mass="14355">MDEITNIRQLPSVNTNPDLDLEIVEQQSSPPSSRNPQQRAGQSGNDFDNLTEQTYNESKIKICILPQNRNIPIASISREWGMKGLPNIIVRLIGSCADDKLVKRGFFFFNISSQISDKFQLLAITTSS</sequence>
<feature type="compositionally biased region" description="Low complexity" evidence="1">
    <location>
        <begin position="26"/>
        <end position="39"/>
    </location>
</feature>
<dbReference type="AlphaFoldDB" id="A0A2C9M510"/>
<protein>
    <submittedName>
        <fullName evidence="2">Uncharacterized protein</fullName>
    </submittedName>
</protein>
<dbReference type="Proteomes" id="UP000076420">
    <property type="component" value="Unassembled WGS sequence"/>
</dbReference>
<feature type="compositionally biased region" description="Polar residues" evidence="1">
    <location>
        <begin position="1"/>
        <end position="17"/>
    </location>
</feature>
<feature type="compositionally biased region" description="Polar residues" evidence="1">
    <location>
        <begin position="40"/>
        <end position="50"/>
    </location>
</feature>